<dbReference type="InterPro" id="IPR047817">
    <property type="entry name" value="ABC2_TM_bact-type"/>
</dbReference>
<keyword evidence="3 5" id="KW-1133">Transmembrane helix</keyword>
<evidence type="ECO:0000256" key="4">
    <source>
        <dbReference type="ARBA" id="ARBA00023136"/>
    </source>
</evidence>
<organism evidence="7 8">
    <name type="scientific">Neobacillus pocheonensis</name>
    <dbReference type="NCBI Taxonomy" id="363869"/>
    <lineage>
        <taxon>Bacteria</taxon>
        <taxon>Bacillati</taxon>
        <taxon>Bacillota</taxon>
        <taxon>Bacilli</taxon>
        <taxon>Bacillales</taxon>
        <taxon>Bacillaceae</taxon>
        <taxon>Neobacillus</taxon>
    </lineage>
</organism>
<accession>A0ABT0WIG3</accession>
<evidence type="ECO:0000256" key="1">
    <source>
        <dbReference type="ARBA" id="ARBA00004141"/>
    </source>
</evidence>
<keyword evidence="4 5" id="KW-0472">Membrane</keyword>
<dbReference type="InterPro" id="IPR052902">
    <property type="entry name" value="ABC-2_transporter"/>
</dbReference>
<evidence type="ECO:0000256" key="5">
    <source>
        <dbReference type="SAM" id="Phobius"/>
    </source>
</evidence>
<evidence type="ECO:0000256" key="2">
    <source>
        <dbReference type="ARBA" id="ARBA00022692"/>
    </source>
</evidence>
<feature type="transmembrane region" description="Helical" evidence="5">
    <location>
        <begin position="291"/>
        <end position="308"/>
    </location>
</feature>
<reference evidence="7 8" key="1">
    <citation type="submission" date="2022-06" db="EMBL/GenBank/DDBJ databases">
        <authorList>
            <person name="Jeon C.O."/>
        </authorList>
    </citation>
    <scope>NUCLEOTIDE SEQUENCE [LARGE SCALE GENOMIC DNA]</scope>
    <source>
        <strain evidence="7 8">KCTC 13943</strain>
    </source>
</reference>
<evidence type="ECO:0000259" key="6">
    <source>
        <dbReference type="PROSITE" id="PS51012"/>
    </source>
</evidence>
<dbReference type="PANTHER" id="PTHR43027:SF1">
    <property type="entry name" value="DOXORUBICIN RESISTANCE ABC TRANSPORTER PERMEASE PROTEIN DRRC-RELATED"/>
    <property type="match status" value="1"/>
</dbReference>
<feature type="transmembrane region" description="Helical" evidence="5">
    <location>
        <begin position="224"/>
        <end position="245"/>
    </location>
</feature>
<keyword evidence="2 5" id="KW-0812">Transmembrane</keyword>
<comment type="caution">
    <text evidence="7">The sequence shown here is derived from an EMBL/GenBank/DDBJ whole genome shotgun (WGS) entry which is preliminary data.</text>
</comment>
<dbReference type="EMBL" id="JAMQCR010000003">
    <property type="protein sequence ID" value="MCM2536106.1"/>
    <property type="molecule type" value="Genomic_DNA"/>
</dbReference>
<feature type="transmembrane region" description="Helical" evidence="5">
    <location>
        <begin position="344"/>
        <end position="367"/>
    </location>
</feature>
<feature type="transmembrane region" description="Helical" evidence="5">
    <location>
        <begin position="21"/>
        <end position="43"/>
    </location>
</feature>
<feature type="transmembrane region" description="Helical" evidence="5">
    <location>
        <begin position="180"/>
        <end position="203"/>
    </location>
</feature>
<evidence type="ECO:0000313" key="7">
    <source>
        <dbReference type="EMBL" id="MCM2536106.1"/>
    </source>
</evidence>
<feature type="domain" description="ABC transmembrane type-2" evidence="6">
    <location>
        <begin position="140"/>
        <end position="370"/>
    </location>
</feature>
<gene>
    <name evidence="7" type="ORF">NDK43_32250</name>
</gene>
<dbReference type="Proteomes" id="UP001523262">
    <property type="component" value="Unassembled WGS sequence"/>
</dbReference>
<comment type="subcellular location">
    <subcellularLocation>
        <location evidence="1">Membrane</location>
        <topology evidence="1">Multi-pass membrane protein</topology>
    </subcellularLocation>
</comment>
<evidence type="ECO:0000256" key="3">
    <source>
        <dbReference type="ARBA" id="ARBA00022989"/>
    </source>
</evidence>
<dbReference type="Pfam" id="PF12698">
    <property type="entry name" value="ABC2_membrane_3"/>
    <property type="match status" value="1"/>
</dbReference>
<protein>
    <submittedName>
        <fullName evidence="7">ABC transporter permease</fullName>
    </submittedName>
</protein>
<name>A0ABT0WIG3_9BACI</name>
<proteinExistence type="predicted"/>
<dbReference type="PANTHER" id="PTHR43027">
    <property type="entry name" value="DOXORUBICIN RESISTANCE ABC TRANSPORTER PERMEASE PROTEIN DRRC-RELATED"/>
    <property type="match status" value="1"/>
</dbReference>
<evidence type="ECO:0000313" key="8">
    <source>
        <dbReference type="Proteomes" id="UP001523262"/>
    </source>
</evidence>
<dbReference type="PROSITE" id="PS51012">
    <property type="entry name" value="ABC_TM2"/>
    <property type="match status" value="1"/>
</dbReference>
<feature type="transmembrane region" description="Helical" evidence="5">
    <location>
        <begin position="257"/>
        <end position="279"/>
    </location>
</feature>
<keyword evidence="8" id="KW-1185">Reference proteome</keyword>
<sequence>MNTLTIALKEIKQSFRDVRTFVFMLAFPIVLMLILGTAFSNVFDSKVSVGDIHVLYKNTAGPELTSYFQAFAKQAGKSGIHFKQASGNIDGKTEVKENNDTAYVEISDKGMELYGSDRNSIEESIVQGMLAAFADKYNVAAAVASVDASKVSTAMKSGTEHDFIKERSLQAAKQPGSMDYYAMAMTTMIALYGAVYASTLIRGERVRNTALRLAAAPVKKGEIFLGKILGCLVMNALCLLVVVGFSHFAFKANWGNHVGIVLLVLLTEVFLAVSFGLGISYMAKTGEAARMIVMLVIQLSSFFGGAYFKIENPTGIMNVITQLSPLSWMNNSITKIIYANDLTAAIPTISLNLVISALFLGIAIISLQRREGL</sequence>
<dbReference type="InterPro" id="IPR013525">
    <property type="entry name" value="ABC2_TM"/>
</dbReference>